<organism evidence="1 2">
    <name type="scientific">Myceligenerans indicum</name>
    <dbReference type="NCBI Taxonomy" id="2593663"/>
    <lineage>
        <taxon>Bacteria</taxon>
        <taxon>Bacillati</taxon>
        <taxon>Actinomycetota</taxon>
        <taxon>Actinomycetes</taxon>
        <taxon>Micrococcales</taxon>
        <taxon>Promicromonosporaceae</taxon>
        <taxon>Myceligenerans</taxon>
    </lineage>
</organism>
<evidence type="ECO:0008006" key="3">
    <source>
        <dbReference type="Google" id="ProtNLM"/>
    </source>
</evidence>
<proteinExistence type="predicted"/>
<dbReference type="EMBL" id="JABBYC010000019">
    <property type="protein sequence ID" value="MBL0886948.1"/>
    <property type="molecule type" value="Genomic_DNA"/>
</dbReference>
<gene>
    <name evidence="1" type="ORF">HGK34_11775</name>
</gene>
<keyword evidence="2" id="KW-1185">Reference proteome</keyword>
<protein>
    <recommendedName>
        <fullName evidence="3">Alpha/beta hydrolase</fullName>
    </recommendedName>
</protein>
<dbReference type="SUPFAM" id="SSF53474">
    <property type="entry name" value="alpha/beta-Hydrolases"/>
    <property type="match status" value="1"/>
</dbReference>
<dbReference type="RefSeq" id="WP_201847436.1">
    <property type="nucleotide sequence ID" value="NZ_JABBYC010000019.1"/>
</dbReference>
<evidence type="ECO:0000313" key="1">
    <source>
        <dbReference type="EMBL" id="MBL0886948.1"/>
    </source>
</evidence>
<comment type="caution">
    <text evidence="1">The sequence shown here is derived from an EMBL/GenBank/DDBJ whole genome shotgun (WGS) entry which is preliminary data.</text>
</comment>
<accession>A0ABS1LLM6</accession>
<reference evidence="1 2" key="1">
    <citation type="journal article" date="2021" name="Arch. Microbiol.">
        <title>Myceligenerans indicum sp. nov., an actinobacterium isolated from mangrove sediment of Sundarbans, India.</title>
        <authorList>
            <person name="Asha K."/>
            <person name="Bhadury P."/>
        </authorList>
    </citation>
    <scope>NUCLEOTIDE SEQUENCE [LARGE SCALE GENOMIC DNA]</scope>
    <source>
        <strain evidence="1 2">I2</strain>
    </source>
</reference>
<sequence>MTRAEGTPTTLVAHSLGCLTAASWLVGQGPGPVVGALLVAVPDPSGPVFPAAATAGGFRTVRRRLPVPVTVVASNDDPYATPEWTRELAATWGAELIEIGGAGHLNDASGLGTWPEGRRILRGLMRRTGAAATRSCGAAPACTRPV</sequence>
<evidence type="ECO:0000313" key="2">
    <source>
        <dbReference type="Proteomes" id="UP000675409"/>
    </source>
</evidence>
<dbReference type="Proteomes" id="UP000675409">
    <property type="component" value="Unassembled WGS sequence"/>
</dbReference>
<name>A0ABS1LLM6_9MICO</name>
<dbReference type="Pfam" id="PF06821">
    <property type="entry name" value="Ser_hydrolase"/>
    <property type="match status" value="1"/>
</dbReference>
<dbReference type="InterPro" id="IPR010662">
    <property type="entry name" value="RBBP9/YdeN"/>
</dbReference>
<dbReference type="Gene3D" id="3.40.50.1820">
    <property type="entry name" value="alpha/beta hydrolase"/>
    <property type="match status" value="1"/>
</dbReference>
<dbReference type="InterPro" id="IPR029058">
    <property type="entry name" value="AB_hydrolase_fold"/>
</dbReference>